<evidence type="ECO:0000259" key="1">
    <source>
        <dbReference type="Pfam" id="PF08393"/>
    </source>
</evidence>
<dbReference type="GO" id="GO:0008569">
    <property type="term" value="F:minus-end-directed microtubule motor activity"/>
    <property type="evidence" value="ECO:0007669"/>
    <property type="project" value="TreeGrafter"/>
</dbReference>
<dbReference type="InterPro" id="IPR026983">
    <property type="entry name" value="DHC"/>
</dbReference>
<dbReference type="GO" id="GO:0051959">
    <property type="term" value="F:dynein light intermediate chain binding"/>
    <property type="evidence" value="ECO:0007669"/>
    <property type="project" value="InterPro"/>
</dbReference>
<dbReference type="Pfam" id="PF08393">
    <property type="entry name" value="DHC_N2"/>
    <property type="match status" value="1"/>
</dbReference>
<feature type="domain" description="Dynein heavy chain linker" evidence="1">
    <location>
        <begin position="46"/>
        <end position="259"/>
    </location>
</feature>
<accession>A0A5N5TCP5</accession>
<evidence type="ECO:0000313" key="3">
    <source>
        <dbReference type="Proteomes" id="UP000326759"/>
    </source>
</evidence>
<dbReference type="PANTHER" id="PTHR10676">
    <property type="entry name" value="DYNEIN HEAVY CHAIN FAMILY PROTEIN"/>
    <property type="match status" value="1"/>
</dbReference>
<comment type="caution">
    <text evidence="2">The sequence shown here is derived from an EMBL/GenBank/DDBJ whole genome shotgun (WGS) entry which is preliminary data.</text>
</comment>
<dbReference type="GO" id="GO:0045505">
    <property type="term" value="F:dynein intermediate chain binding"/>
    <property type="evidence" value="ECO:0007669"/>
    <property type="project" value="InterPro"/>
</dbReference>
<dbReference type="PANTHER" id="PTHR10676:SF352">
    <property type="entry name" value="CYTOPLASMIC DYNEIN 2 HEAVY CHAIN 1"/>
    <property type="match status" value="1"/>
</dbReference>
<dbReference type="GO" id="GO:0060294">
    <property type="term" value="P:cilium movement involved in cell motility"/>
    <property type="evidence" value="ECO:0007669"/>
    <property type="project" value="TreeGrafter"/>
</dbReference>
<reference evidence="2 3" key="1">
    <citation type="journal article" date="2019" name="PLoS Biol.">
        <title>Sex chromosomes control vertical transmission of feminizing Wolbachia symbionts in an isopod.</title>
        <authorList>
            <person name="Becking T."/>
            <person name="Chebbi M.A."/>
            <person name="Giraud I."/>
            <person name="Moumen B."/>
            <person name="Laverre T."/>
            <person name="Caubet Y."/>
            <person name="Peccoud J."/>
            <person name="Gilbert C."/>
            <person name="Cordaux R."/>
        </authorList>
    </citation>
    <scope>NUCLEOTIDE SEQUENCE [LARGE SCALE GENOMIC DNA]</scope>
    <source>
        <strain evidence="2">ANa2</strain>
        <tissue evidence="2">Whole body excluding digestive tract and cuticle</tissue>
    </source>
</reference>
<organism evidence="2 3">
    <name type="scientific">Armadillidium nasatum</name>
    <dbReference type="NCBI Taxonomy" id="96803"/>
    <lineage>
        <taxon>Eukaryota</taxon>
        <taxon>Metazoa</taxon>
        <taxon>Ecdysozoa</taxon>
        <taxon>Arthropoda</taxon>
        <taxon>Crustacea</taxon>
        <taxon>Multicrustacea</taxon>
        <taxon>Malacostraca</taxon>
        <taxon>Eumalacostraca</taxon>
        <taxon>Peracarida</taxon>
        <taxon>Isopoda</taxon>
        <taxon>Oniscidea</taxon>
        <taxon>Crinocheta</taxon>
        <taxon>Armadillidiidae</taxon>
        <taxon>Armadillidium</taxon>
    </lineage>
</organism>
<dbReference type="GO" id="GO:0005930">
    <property type="term" value="C:axoneme"/>
    <property type="evidence" value="ECO:0007669"/>
    <property type="project" value="TreeGrafter"/>
</dbReference>
<dbReference type="GO" id="GO:0005868">
    <property type="term" value="C:cytoplasmic dynein complex"/>
    <property type="evidence" value="ECO:0007669"/>
    <property type="project" value="TreeGrafter"/>
</dbReference>
<proteinExistence type="predicted"/>
<protein>
    <recommendedName>
        <fullName evidence="1">Dynein heavy chain linker domain-containing protein</fullName>
    </recommendedName>
</protein>
<dbReference type="Gene3D" id="1.20.140.100">
    <property type="entry name" value="Dynein heavy chain, N-terminal domain 2"/>
    <property type="match status" value="1"/>
</dbReference>
<sequence>MNLESQVGNFNGELERFLAKWNHAKPKESILEGDSSQLAAAIATIREKQKEWVILMETRDTLNKSLEEFSSEEWIVFRSKTYRFEEFLNNWASKLQNNGESTPVTVRLLQELQKYKTIIPVLKFVRGDMFSEKHWIEMYNLIGIPSSVPVESLTFGHFIQVKDQILEKSEELKDLNFRASGEVVIRQALAELDTWEVDAKFSLVPHKTTNGNEVGDHQSLLQSLKDSAYYGGFSDRARVWEQRLADLDEYLANLNLIQSLPLEIFLKKVLLNCIVLYHFVLYCIV</sequence>
<dbReference type="EMBL" id="SEYY01003171">
    <property type="protein sequence ID" value="KAB7504443.1"/>
    <property type="molecule type" value="Genomic_DNA"/>
</dbReference>
<dbReference type="InterPro" id="IPR013602">
    <property type="entry name" value="Dynein_heavy_linker"/>
</dbReference>
<gene>
    <name evidence="2" type="ORF">Anas_05736</name>
</gene>
<name>A0A5N5TCP5_9CRUS</name>
<keyword evidence="3" id="KW-1185">Reference proteome</keyword>
<evidence type="ECO:0000313" key="2">
    <source>
        <dbReference type="EMBL" id="KAB7504443.1"/>
    </source>
</evidence>
<dbReference type="InterPro" id="IPR042222">
    <property type="entry name" value="Dynein_2_N"/>
</dbReference>
<dbReference type="GO" id="GO:0035721">
    <property type="term" value="P:intraciliary retrograde transport"/>
    <property type="evidence" value="ECO:0007669"/>
    <property type="project" value="TreeGrafter"/>
</dbReference>
<dbReference type="Proteomes" id="UP000326759">
    <property type="component" value="Unassembled WGS sequence"/>
</dbReference>
<dbReference type="GO" id="GO:0097729">
    <property type="term" value="C:9+2 motile cilium"/>
    <property type="evidence" value="ECO:0007669"/>
    <property type="project" value="TreeGrafter"/>
</dbReference>
<dbReference type="GO" id="GO:0060271">
    <property type="term" value="P:cilium assembly"/>
    <property type="evidence" value="ECO:0007669"/>
    <property type="project" value="TreeGrafter"/>
</dbReference>
<dbReference type="OrthoDB" id="6748594at2759"/>
<dbReference type="AlphaFoldDB" id="A0A5N5TCP5"/>